<dbReference type="STRING" id="1036808.A0A0C3EEC9"/>
<proteinExistence type="predicted"/>
<evidence type="ECO:0000313" key="4">
    <source>
        <dbReference type="Proteomes" id="UP000053989"/>
    </source>
</evidence>
<dbReference type="AlphaFoldDB" id="A0A0C3EEC9"/>
<keyword evidence="4" id="KW-1185">Reference proteome</keyword>
<evidence type="ECO:0008006" key="5">
    <source>
        <dbReference type="Google" id="ProtNLM"/>
    </source>
</evidence>
<dbReference type="InterPro" id="IPR011990">
    <property type="entry name" value="TPR-like_helical_dom_sf"/>
</dbReference>
<feature type="region of interest" description="Disordered" evidence="2">
    <location>
        <begin position="38"/>
        <end position="69"/>
    </location>
</feature>
<reference evidence="4" key="2">
    <citation type="submission" date="2015-01" db="EMBL/GenBank/DDBJ databases">
        <title>Evolutionary Origins and Diversification of the Mycorrhizal Mutualists.</title>
        <authorList>
            <consortium name="DOE Joint Genome Institute"/>
            <consortium name="Mycorrhizal Genomics Consortium"/>
            <person name="Kohler A."/>
            <person name="Kuo A."/>
            <person name="Nagy L.G."/>
            <person name="Floudas D."/>
            <person name="Copeland A."/>
            <person name="Barry K.W."/>
            <person name="Cichocki N."/>
            <person name="Veneault-Fourrey C."/>
            <person name="LaButti K."/>
            <person name="Lindquist E.A."/>
            <person name="Lipzen A."/>
            <person name="Lundell T."/>
            <person name="Morin E."/>
            <person name="Murat C."/>
            <person name="Riley R."/>
            <person name="Ohm R."/>
            <person name="Sun H."/>
            <person name="Tunlid A."/>
            <person name="Henrissat B."/>
            <person name="Grigoriev I.V."/>
            <person name="Hibbett D.S."/>
            <person name="Martin F."/>
        </authorList>
    </citation>
    <scope>NUCLEOTIDE SEQUENCE [LARGE SCALE GENOMIC DNA]</scope>
    <source>
        <strain evidence="4">Foug A</strain>
    </source>
</reference>
<protein>
    <recommendedName>
        <fullName evidence="5">Pentatricopeptide repeat protein</fullName>
    </recommendedName>
</protein>
<evidence type="ECO:0000256" key="1">
    <source>
        <dbReference type="PROSITE-ProRule" id="PRU00708"/>
    </source>
</evidence>
<dbReference type="InParanoid" id="A0A0C3EEC9"/>
<accession>A0A0C3EEC9</accession>
<dbReference type="Proteomes" id="UP000053989">
    <property type="component" value="Unassembled WGS sequence"/>
</dbReference>
<reference evidence="3 4" key="1">
    <citation type="submission" date="2014-04" db="EMBL/GenBank/DDBJ databases">
        <authorList>
            <consortium name="DOE Joint Genome Institute"/>
            <person name="Kuo A."/>
            <person name="Kohler A."/>
            <person name="Nagy L.G."/>
            <person name="Floudas D."/>
            <person name="Copeland A."/>
            <person name="Barry K.W."/>
            <person name="Cichocki N."/>
            <person name="Veneault-Fourrey C."/>
            <person name="LaButti K."/>
            <person name="Lindquist E.A."/>
            <person name="Lipzen A."/>
            <person name="Lundell T."/>
            <person name="Morin E."/>
            <person name="Murat C."/>
            <person name="Sun H."/>
            <person name="Tunlid A."/>
            <person name="Henrissat B."/>
            <person name="Grigoriev I.V."/>
            <person name="Hibbett D.S."/>
            <person name="Martin F."/>
            <person name="Nordberg H.P."/>
            <person name="Cantor M.N."/>
            <person name="Hua S.X."/>
        </authorList>
    </citation>
    <scope>NUCLEOTIDE SEQUENCE [LARGE SCALE GENOMIC DNA]</scope>
    <source>
        <strain evidence="3 4">Foug A</strain>
    </source>
</reference>
<dbReference type="PROSITE" id="PS51375">
    <property type="entry name" value="PPR"/>
    <property type="match status" value="1"/>
</dbReference>
<dbReference type="HOGENOM" id="CLU_033251_0_0_1"/>
<gene>
    <name evidence="3" type="ORF">SCLCIDRAFT_1211505</name>
</gene>
<dbReference type="EMBL" id="KN822018">
    <property type="protein sequence ID" value="KIM66266.1"/>
    <property type="molecule type" value="Genomic_DNA"/>
</dbReference>
<evidence type="ECO:0000256" key="2">
    <source>
        <dbReference type="SAM" id="MobiDB-lite"/>
    </source>
</evidence>
<evidence type="ECO:0000313" key="3">
    <source>
        <dbReference type="EMBL" id="KIM66266.1"/>
    </source>
</evidence>
<dbReference type="Gene3D" id="1.25.40.10">
    <property type="entry name" value="Tetratricopeptide repeat domain"/>
    <property type="match status" value="1"/>
</dbReference>
<sequence>MLHHASRLLSATSSTTSLTSILQTAAARAWTRRARVNDSEVDPSCPHSSTGSEHLPGVTAPPKYEQPIGVHPIDPDVLSNYDINWKDPGRVESMHYSDPPWNNKTLVAPVSLQGYSRPHFPALTSPESLYESLLRITTSRPQSASALINYHFHCARTFRSTHSYNLLVNLAIRHAAFGTAMRLFLAMREEAIPPNMETWKLIIRWLVRTGRWHEAWRRVSSIAKRHEDDREGMTKQSPIHSIPLPLWLELCGSQKRGALRRRDRPKMKGVVSLETYSSQSPSTLRPCPSEPSPTQAMFRSQIYVEIFRSLKSSELHPRAVLILTRAIIKAGRSDVASAMSSSYLKSLPSHLRRHHRQAVLRLVHLHMSTVPGKQGLSRHFAQRRVLFDFLDIHPGIRPSPVTLFLLLGSLRACRRCGTLALRCLQKFRKWWGPHIESSKVRRRVATLALKEGRLDIAENILQVEKIARRIKRGWSLQAEVLRNYFPQKSPRPFRGRPRRLHCAGVENRRWALLEKKFLKIKERRDKILRSPS</sequence>
<dbReference type="OrthoDB" id="3149711at2759"/>
<dbReference type="InterPro" id="IPR002885">
    <property type="entry name" value="PPR_rpt"/>
</dbReference>
<organism evidence="3 4">
    <name type="scientific">Scleroderma citrinum Foug A</name>
    <dbReference type="NCBI Taxonomy" id="1036808"/>
    <lineage>
        <taxon>Eukaryota</taxon>
        <taxon>Fungi</taxon>
        <taxon>Dikarya</taxon>
        <taxon>Basidiomycota</taxon>
        <taxon>Agaricomycotina</taxon>
        <taxon>Agaricomycetes</taxon>
        <taxon>Agaricomycetidae</taxon>
        <taxon>Boletales</taxon>
        <taxon>Sclerodermatineae</taxon>
        <taxon>Sclerodermataceae</taxon>
        <taxon>Scleroderma</taxon>
    </lineage>
</organism>
<feature type="repeat" description="PPR" evidence="1">
    <location>
        <begin position="160"/>
        <end position="194"/>
    </location>
</feature>
<name>A0A0C3EEC9_9AGAM</name>